<sequence>MALFAILLVLTVFGCNKQKEFKRKYSFYRAINTNDTAYLSISVTKPFFVGNYEIRYENSGKDSGEIRGKISGDTLLGLFNCITYGGNNKIVPIALLKKGNKLLLGKGLEMNYMNIHYFSKEEPIVYTNPEFVFEKINKSEKKK</sequence>
<organism evidence="1 2">
    <name type="scientific">Flavobacterium restrictum</name>
    <dbReference type="NCBI Taxonomy" id="2594428"/>
    <lineage>
        <taxon>Bacteria</taxon>
        <taxon>Pseudomonadati</taxon>
        <taxon>Bacteroidota</taxon>
        <taxon>Flavobacteriia</taxon>
        <taxon>Flavobacteriales</taxon>
        <taxon>Flavobacteriaceae</taxon>
        <taxon>Flavobacterium</taxon>
    </lineage>
</organism>
<keyword evidence="2" id="KW-1185">Reference proteome</keyword>
<comment type="caution">
    <text evidence="1">The sequence shown here is derived from an EMBL/GenBank/DDBJ whole genome shotgun (WGS) entry which is preliminary data.</text>
</comment>
<accession>A0A553EBR9</accession>
<dbReference type="AlphaFoldDB" id="A0A553EBR9"/>
<evidence type="ECO:0000313" key="1">
    <source>
        <dbReference type="EMBL" id="TRX42412.1"/>
    </source>
</evidence>
<dbReference type="Proteomes" id="UP000316371">
    <property type="component" value="Unassembled WGS sequence"/>
</dbReference>
<protein>
    <submittedName>
        <fullName evidence="1">Uncharacterized protein</fullName>
    </submittedName>
</protein>
<gene>
    <name evidence="1" type="ORF">FNW21_02765</name>
</gene>
<evidence type="ECO:0000313" key="2">
    <source>
        <dbReference type="Proteomes" id="UP000316371"/>
    </source>
</evidence>
<dbReference type="OrthoDB" id="1360086at2"/>
<name>A0A553EBR9_9FLAO</name>
<reference evidence="1 2" key="1">
    <citation type="submission" date="2019-07" db="EMBL/GenBank/DDBJ databases">
        <title>Novel species of Flavobacterium.</title>
        <authorList>
            <person name="Liu Q."/>
            <person name="Xin Y.-H."/>
        </authorList>
    </citation>
    <scope>NUCLEOTIDE SEQUENCE [LARGE SCALE GENOMIC DNA]</scope>
    <source>
        <strain evidence="1 2">LB1R34</strain>
    </source>
</reference>
<proteinExistence type="predicted"/>
<dbReference type="EMBL" id="VJZT01000002">
    <property type="protein sequence ID" value="TRX42412.1"/>
    <property type="molecule type" value="Genomic_DNA"/>
</dbReference>